<evidence type="ECO:0000313" key="2">
    <source>
        <dbReference type="EMBL" id="CAI9281424.1"/>
    </source>
</evidence>
<sequence length="119" mass="13240">MSCAVREREEHTNSCGCGSESRQTDDTLLHYRRRSSAPSNRDSGGGFRQGRELSMLISIEKEGDGEFGGEGLSRWSMYAREVKGLWAQQISFSGCICAAESSQERKACTNFHPRGLEIE</sequence>
<name>A0AA36E2X6_LACSI</name>
<reference evidence="2" key="1">
    <citation type="submission" date="2023-04" db="EMBL/GenBank/DDBJ databases">
        <authorList>
            <person name="Vijverberg K."/>
            <person name="Xiong W."/>
            <person name="Schranz E."/>
        </authorList>
    </citation>
    <scope>NUCLEOTIDE SEQUENCE</scope>
</reference>
<evidence type="ECO:0000313" key="3">
    <source>
        <dbReference type="Proteomes" id="UP001177003"/>
    </source>
</evidence>
<dbReference type="Proteomes" id="UP001177003">
    <property type="component" value="Chromosome 4"/>
</dbReference>
<gene>
    <name evidence="2" type="ORF">LSALG_LOCUS21121</name>
</gene>
<keyword evidence="3" id="KW-1185">Reference proteome</keyword>
<proteinExistence type="predicted"/>
<dbReference type="AlphaFoldDB" id="A0AA36E2X6"/>
<evidence type="ECO:0000256" key="1">
    <source>
        <dbReference type="SAM" id="MobiDB-lite"/>
    </source>
</evidence>
<organism evidence="2 3">
    <name type="scientific">Lactuca saligna</name>
    <name type="common">Willowleaf lettuce</name>
    <dbReference type="NCBI Taxonomy" id="75948"/>
    <lineage>
        <taxon>Eukaryota</taxon>
        <taxon>Viridiplantae</taxon>
        <taxon>Streptophyta</taxon>
        <taxon>Embryophyta</taxon>
        <taxon>Tracheophyta</taxon>
        <taxon>Spermatophyta</taxon>
        <taxon>Magnoliopsida</taxon>
        <taxon>eudicotyledons</taxon>
        <taxon>Gunneridae</taxon>
        <taxon>Pentapetalae</taxon>
        <taxon>asterids</taxon>
        <taxon>campanulids</taxon>
        <taxon>Asterales</taxon>
        <taxon>Asteraceae</taxon>
        <taxon>Cichorioideae</taxon>
        <taxon>Cichorieae</taxon>
        <taxon>Lactucinae</taxon>
        <taxon>Lactuca</taxon>
    </lineage>
</organism>
<feature type="compositionally biased region" description="Basic and acidic residues" evidence="1">
    <location>
        <begin position="1"/>
        <end position="12"/>
    </location>
</feature>
<protein>
    <submittedName>
        <fullName evidence="2">Uncharacterized protein</fullName>
    </submittedName>
</protein>
<accession>A0AA36E2X6</accession>
<feature type="region of interest" description="Disordered" evidence="1">
    <location>
        <begin position="1"/>
        <end position="23"/>
    </location>
</feature>
<dbReference type="EMBL" id="OX465080">
    <property type="protein sequence ID" value="CAI9281424.1"/>
    <property type="molecule type" value="Genomic_DNA"/>
</dbReference>